<reference evidence="2" key="2">
    <citation type="submission" date="2020-09" db="EMBL/GenBank/DDBJ databases">
        <authorList>
            <person name="Sun Q."/>
            <person name="Ohkuma M."/>
        </authorList>
    </citation>
    <scope>NUCLEOTIDE SEQUENCE</scope>
    <source>
        <strain evidence="2">JCM 5069</strain>
    </source>
</reference>
<accession>A0A919L0C9</accession>
<keyword evidence="3" id="KW-1185">Reference proteome</keyword>
<dbReference type="EMBL" id="BNCD01000008">
    <property type="protein sequence ID" value="GHH79392.1"/>
    <property type="molecule type" value="Genomic_DNA"/>
</dbReference>
<proteinExistence type="predicted"/>
<evidence type="ECO:0000256" key="1">
    <source>
        <dbReference type="SAM" id="MobiDB-lite"/>
    </source>
</evidence>
<gene>
    <name evidence="2" type="ORF">GCM10018793_32060</name>
</gene>
<name>A0A919L0C9_9ACTN</name>
<evidence type="ECO:0000313" key="3">
    <source>
        <dbReference type="Proteomes" id="UP000603708"/>
    </source>
</evidence>
<dbReference type="Proteomes" id="UP000603708">
    <property type="component" value="Unassembled WGS sequence"/>
</dbReference>
<evidence type="ECO:0000313" key="2">
    <source>
        <dbReference type="EMBL" id="GHH79392.1"/>
    </source>
</evidence>
<feature type="region of interest" description="Disordered" evidence="1">
    <location>
        <begin position="17"/>
        <end position="51"/>
    </location>
</feature>
<reference evidence="2" key="1">
    <citation type="journal article" date="2014" name="Int. J. Syst. Evol. Microbiol.">
        <title>Complete genome sequence of Corynebacterium casei LMG S-19264T (=DSM 44701T), isolated from a smear-ripened cheese.</title>
        <authorList>
            <consortium name="US DOE Joint Genome Institute (JGI-PGF)"/>
            <person name="Walter F."/>
            <person name="Albersmeier A."/>
            <person name="Kalinowski J."/>
            <person name="Ruckert C."/>
        </authorList>
    </citation>
    <scope>NUCLEOTIDE SEQUENCE</scope>
    <source>
        <strain evidence="2">JCM 5069</strain>
    </source>
</reference>
<comment type="caution">
    <text evidence="2">The sequence shown here is derived from an EMBL/GenBank/DDBJ whole genome shotgun (WGS) entry which is preliminary data.</text>
</comment>
<dbReference type="AlphaFoldDB" id="A0A919L0C9"/>
<feature type="compositionally biased region" description="Low complexity" evidence="1">
    <location>
        <begin position="28"/>
        <end position="44"/>
    </location>
</feature>
<sequence>MCVFLFRRRAPACASSRNPVLRDDTKAATRTAAPPHRTCRPARCGSRSHCR</sequence>
<organism evidence="2 3">
    <name type="scientific">Streptomyces sulfonofaciens</name>
    <dbReference type="NCBI Taxonomy" id="68272"/>
    <lineage>
        <taxon>Bacteria</taxon>
        <taxon>Bacillati</taxon>
        <taxon>Actinomycetota</taxon>
        <taxon>Actinomycetes</taxon>
        <taxon>Kitasatosporales</taxon>
        <taxon>Streptomycetaceae</taxon>
        <taxon>Streptomyces</taxon>
    </lineage>
</organism>
<protein>
    <submittedName>
        <fullName evidence="2">Uncharacterized protein</fullName>
    </submittedName>
</protein>